<sequence length="133" mass="14519">MMLLVPFSAATTNILEDDDAKTAIGIDDGTDVALSIDDGTLTAICIDDDTKTARHLLDIDGILDNDDTAISIDYDTRTARDIVDAVYVNDKGWLDYIFDFLFPIGSAEDSNGMHKKLSRTEFHPCGVAVFGKK</sequence>
<keyword evidence="1" id="KW-1185">Reference proteome</keyword>
<evidence type="ECO:0000313" key="1">
    <source>
        <dbReference type="Proteomes" id="UP000887578"/>
    </source>
</evidence>
<dbReference type="AlphaFoldDB" id="A0A914QV37"/>
<reference evidence="2" key="1">
    <citation type="submission" date="2022-11" db="UniProtKB">
        <authorList>
            <consortium name="WormBaseParasite"/>
        </authorList>
    </citation>
    <scope>IDENTIFICATION</scope>
</reference>
<dbReference type="Proteomes" id="UP000887578">
    <property type="component" value="Unplaced"/>
</dbReference>
<dbReference type="WBParaSite" id="PDA_v2.g7613.t1">
    <property type="protein sequence ID" value="PDA_v2.g7613.t1"/>
    <property type="gene ID" value="PDA_v2.g7613"/>
</dbReference>
<organism evidence="1 2">
    <name type="scientific">Panagrolaimus davidi</name>
    <dbReference type="NCBI Taxonomy" id="227884"/>
    <lineage>
        <taxon>Eukaryota</taxon>
        <taxon>Metazoa</taxon>
        <taxon>Ecdysozoa</taxon>
        <taxon>Nematoda</taxon>
        <taxon>Chromadorea</taxon>
        <taxon>Rhabditida</taxon>
        <taxon>Tylenchina</taxon>
        <taxon>Panagrolaimomorpha</taxon>
        <taxon>Panagrolaimoidea</taxon>
        <taxon>Panagrolaimidae</taxon>
        <taxon>Panagrolaimus</taxon>
    </lineage>
</organism>
<protein>
    <submittedName>
        <fullName evidence="2">Uncharacterized protein</fullName>
    </submittedName>
</protein>
<name>A0A914QV37_9BILA</name>
<accession>A0A914QV37</accession>
<proteinExistence type="predicted"/>
<evidence type="ECO:0000313" key="2">
    <source>
        <dbReference type="WBParaSite" id="PDA_v2.g7613.t1"/>
    </source>
</evidence>